<dbReference type="Gene3D" id="3.40.30.10">
    <property type="entry name" value="Glutaredoxin"/>
    <property type="match status" value="1"/>
</dbReference>
<evidence type="ECO:0000313" key="5">
    <source>
        <dbReference type="Proteomes" id="UP001569904"/>
    </source>
</evidence>
<accession>A0ABV4QVC4</accession>
<dbReference type="EMBL" id="JAXCEH010000006">
    <property type="protein sequence ID" value="MFA1554561.1"/>
    <property type="molecule type" value="Genomic_DNA"/>
</dbReference>
<dbReference type="InterPro" id="IPR036249">
    <property type="entry name" value="Thioredoxin-like_sf"/>
</dbReference>
<dbReference type="Proteomes" id="UP001569904">
    <property type="component" value="Unassembled WGS sequence"/>
</dbReference>
<evidence type="ECO:0000259" key="3">
    <source>
        <dbReference type="Pfam" id="PF13462"/>
    </source>
</evidence>
<keyword evidence="2" id="KW-1133">Transmembrane helix</keyword>
<keyword evidence="5" id="KW-1185">Reference proteome</keyword>
<feature type="region of interest" description="Disordered" evidence="1">
    <location>
        <begin position="1"/>
        <end position="50"/>
    </location>
</feature>
<dbReference type="Pfam" id="PF13462">
    <property type="entry name" value="Thioredoxin_4"/>
    <property type="match status" value="1"/>
</dbReference>
<gene>
    <name evidence="4" type="ORF">SM436_12775</name>
</gene>
<dbReference type="RefSeq" id="WP_371941037.1">
    <property type="nucleotide sequence ID" value="NZ_JAXCEH010000006.1"/>
</dbReference>
<dbReference type="InterPro" id="IPR012336">
    <property type="entry name" value="Thioredoxin-like_fold"/>
</dbReference>
<sequence length="294" mass="29958">MGNPPNAPWPGQGGPQPPYGPPPVPPPGGFSPGPFPGPGPQPGPPPPGRKGGGGLVLALVGGGLVVVLIVVAVAVLALRNDDGGAGGGAGGGDGADVRLRVGKIAGGAEATPLADGSLVMARPGVTSPVVDVYEDFACPHCGDFDRKHDPMLKELAVSGRAKVVFRPMVIFNEGTQPAYENSIRAAAALRCVGDGARWLTYQDSLYAHQPASLDTPGYLTEALLLYGADLVKEDDDFASCVRTLRHAGSVKTVSRGYISSGVQGTPSVRVNGRTLGESETESPEAMRRAITAAA</sequence>
<name>A0ABV4QVC4_9ACTN</name>
<feature type="transmembrane region" description="Helical" evidence="2">
    <location>
        <begin position="55"/>
        <end position="78"/>
    </location>
</feature>
<evidence type="ECO:0000256" key="1">
    <source>
        <dbReference type="SAM" id="MobiDB-lite"/>
    </source>
</evidence>
<feature type="domain" description="Thioredoxin-like fold" evidence="3">
    <location>
        <begin position="128"/>
        <end position="290"/>
    </location>
</feature>
<keyword evidence="2" id="KW-0472">Membrane</keyword>
<dbReference type="SUPFAM" id="SSF52833">
    <property type="entry name" value="Thioredoxin-like"/>
    <property type="match status" value="1"/>
</dbReference>
<feature type="compositionally biased region" description="Pro residues" evidence="1">
    <location>
        <begin position="15"/>
        <end position="48"/>
    </location>
</feature>
<comment type="caution">
    <text evidence="4">The sequence shown here is derived from an EMBL/GenBank/DDBJ whole genome shotgun (WGS) entry which is preliminary data.</text>
</comment>
<evidence type="ECO:0000313" key="4">
    <source>
        <dbReference type="EMBL" id="MFA1554561.1"/>
    </source>
</evidence>
<keyword evidence="2" id="KW-0812">Transmembrane</keyword>
<protein>
    <submittedName>
        <fullName evidence="4">DsbA family protein</fullName>
    </submittedName>
</protein>
<reference evidence="4 5" key="1">
    <citation type="submission" date="2023-11" db="EMBL/GenBank/DDBJ databases">
        <title>Actinomadura monticuli sp. nov., isolated from volcanic ash.</title>
        <authorList>
            <person name="Lee S.D."/>
            <person name="Yang H."/>
            <person name="Kim I.S."/>
        </authorList>
    </citation>
    <scope>NUCLEOTIDE SEQUENCE [LARGE SCALE GENOMIC DNA]</scope>
    <source>
        <strain evidence="4 5">DSM 45346</strain>
    </source>
</reference>
<organism evidence="4 5">
    <name type="scientific">Actinomadura chokoriensis</name>
    <dbReference type="NCBI Taxonomy" id="454156"/>
    <lineage>
        <taxon>Bacteria</taxon>
        <taxon>Bacillati</taxon>
        <taxon>Actinomycetota</taxon>
        <taxon>Actinomycetes</taxon>
        <taxon>Streptosporangiales</taxon>
        <taxon>Thermomonosporaceae</taxon>
        <taxon>Actinomadura</taxon>
    </lineage>
</organism>
<dbReference type="CDD" id="cd02972">
    <property type="entry name" value="DsbA_family"/>
    <property type="match status" value="1"/>
</dbReference>
<proteinExistence type="predicted"/>
<evidence type="ECO:0000256" key="2">
    <source>
        <dbReference type="SAM" id="Phobius"/>
    </source>
</evidence>